<evidence type="ECO:0000256" key="1">
    <source>
        <dbReference type="SAM" id="Coils"/>
    </source>
</evidence>
<dbReference type="Proteomes" id="UP000676649">
    <property type="component" value="Chromosome"/>
</dbReference>
<sequence>MRILNIYFKNINSLGGEGRVNFDQGALAESGVFAITGPNGSGKTSILDVITLGLYGETYRFHKPAEHIITKHSDESLAQVEFAFDGDKYRSTWQVSRTDIDHPSMALTLLDGNGETALLAESPVLVRKRLQELTGLDFHKFSKSIVLPQGDFAAFLNALDSERMDILEKISGANIYQDYQAQIENQHAKLSRTVAELEQEVELIPLLTVEALEATEQDLHDFNELSSELNVELENLQEQLQNLQVIDDLQRRNVRLTEQQQLVQHQLDQLQADLQRIATAPNPEMFKDYLQLLKKMQEEVALSRSYIENYRRELSLLQQQLPANTGTGAPVSLDNAAERNFEQQKLVVDNLTLKLSEIKLELPRETELAQAIMYQLHEKQAMLSEVDAWLQEHQAEAVLVQDFPDVVQLRNVRNTCLELEGQQKTQAAWSKKTQAGIKKTKADLQAGQNRITELNQLITTNEASLMAITQGKTLAELQELLLDQQSRVKQFLELVDIAAVYVRLSDKKPGLSWFGGAKTETPADPGELQVRVDGLKLEIGREENIGKALELAIANETLLKKLNAYRDKLVDGKPCQLCGSVQHPYVLRPPVQTDSKKALTDQRSKILVLRTTLDSVQKQLAAAQKQNTNLTAKQKFLLDKRNEWVVLTNRLAIAFAGLEIHDVAAQKQLLGGEIVEQDKIKALVEEYTQLQRDNAKAKNEIAVKQAELGSLRLAAEQLEASWAERAPELAELEQRYQASVNQEKVLIARLEPQLAKLGEKLPAKGKEDAVYDRLNSRRQDYQIRELRQNGLREELAVLQSKLQLCQAGIGKYQQQQAAVMDDLQREKSLGLHLAILEKQKLLLEQERQWQERQEALSSMELVIAGKISEYGLTDLAALHDLLALLEREPQLLHKQHELLAKSAQLDTDLAQLAAELQIRLETLDATASSADLQAMHKLISEKVDIAKQEIRSLQNILTKQQQYRKKYAAIQTELDKQQQLWSASQLQLDELHAEPGNLRRKTQQLLIDQLLAHANRVLEKINGRYSIRGAISDHGLALEIEDAKQNKVRRLPKTLSGGESFVVSLALALALADVANQGKAIESLFLDEGFGNLDAESLYLALNTLEGLKLQGKTVGVISHVEGVKKRIKTQIELIKNANGLSIVKLVA</sequence>
<feature type="coiled-coil region" evidence="1">
    <location>
        <begin position="606"/>
        <end position="633"/>
    </location>
</feature>
<feature type="coiled-coil region" evidence="1">
    <location>
        <begin position="680"/>
        <end position="707"/>
    </location>
</feature>
<dbReference type="RefSeq" id="WP_215579588.1">
    <property type="nucleotide sequence ID" value="NZ_CP073754.1"/>
</dbReference>
<dbReference type="GO" id="GO:0006302">
    <property type="term" value="P:double-strand break repair"/>
    <property type="evidence" value="ECO:0007669"/>
    <property type="project" value="InterPro"/>
</dbReference>
<feature type="domain" description="Rad50/SbcC-type AAA" evidence="2">
    <location>
        <begin position="6"/>
        <end position="275"/>
    </location>
</feature>
<keyword evidence="4" id="KW-1185">Reference proteome</keyword>
<gene>
    <name evidence="3" type="ORF">KEF85_08915</name>
</gene>
<reference evidence="3" key="1">
    <citation type="submission" date="2021-04" db="EMBL/GenBank/DDBJ databases">
        <title>Draft genome sequence data of methanotrophic Methylovulum sp. strain S1L and Methylomonas sp. strain S2AM isolated from boreal lake water columns.</title>
        <authorList>
            <person name="Rissanen A.J."/>
            <person name="Mangayil R."/>
            <person name="Svenning M.M."/>
            <person name="Khanongnuch R."/>
        </authorList>
    </citation>
    <scope>NUCLEOTIDE SEQUENCE</scope>
    <source>
        <strain evidence="3">S2AM</strain>
    </source>
</reference>
<dbReference type="GO" id="GO:0016887">
    <property type="term" value="F:ATP hydrolysis activity"/>
    <property type="evidence" value="ECO:0007669"/>
    <property type="project" value="InterPro"/>
</dbReference>
<feature type="coiled-coil region" evidence="1">
    <location>
        <begin position="180"/>
        <end position="313"/>
    </location>
</feature>
<dbReference type="KEGG" id="mpad:KEF85_08915"/>
<dbReference type="InterPro" id="IPR038729">
    <property type="entry name" value="Rad50/SbcC_AAA"/>
</dbReference>
<dbReference type="PANTHER" id="PTHR32114:SF2">
    <property type="entry name" value="ABC TRANSPORTER ABCH.3"/>
    <property type="match status" value="1"/>
</dbReference>
<name>A0A975MKF4_9GAMM</name>
<dbReference type="Pfam" id="PF13558">
    <property type="entry name" value="SbcC_Walker_B"/>
    <property type="match status" value="1"/>
</dbReference>
<evidence type="ECO:0000313" key="4">
    <source>
        <dbReference type="Proteomes" id="UP000676649"/>
    </source>
</evidence>
<organism evidence="3 4">
    <name type="scientific">Methylomonas paludis</name>
    <dbReference type="NCBI Taxonomy" id="1173101"/>
    <lineage>
        <taxon>Bacteria</taxon>
        <taxon>Pseudomonadati</taxon>
        <taxon>Pseudomonadota</taxon>
        <taxon>Gammaproteobacteria</taxon>
        <taxon>Methylococcales</taxon>
        <taxon>Methylococcaceae</taxon>
        <taxon>Methylomonas</taxon>
    </lineage>
</organism>
<dbReference type="Pfam" id="PF13476">
    <property type="entry name" value="AAA_23"/>
    <property type="match status" value="1"/>
</dbReference>
<proteinExistence type="predicted"/>
<evidence type="ECO:0000259" key="2">
    <source>
        <dbReference type="Pfam" id="PF13476"/>
    </source>
</evidence>
<dbReference type="SUPFAM" id="SSF52540">
    <property type="entry name" value="P-loop containing nucleoside triphosphate hydrolases"/>
    <property type="match status" value="1"/>
</dbReference>
<protein>
    <submittedName>
        <fullName evidence="3">AAA family ATPase</fullName>
    </submittedName>
</protein>
<dbReference type="PANTHER" id="PTHR32114">
    <property type="entry name" value="ABC TRANSPORTER ABCH.3"/>
    <property type="match status" value="1"/>
</dbReference>
<evidence type="ECO:0000313" key="3">
    <source>
        <dbReference type="EMBL" id="QWF69503.1"/>
    </source>
</evidence>
<feature type="coiled-coil region" evidence="1">
    <location>
        <begin position="437"/>
        <end position="494"/>
    </location>
</feature>
<dbReference type="AlphaFoldDB" id="A0A975MKF4"/>
<accession>A0A975MKF4</accession>
<dbReference type="EMBL" id="CP073754">
    <property type="protein sequence ID" value="QWF69503.1"/>
    <property type="molecule type" value="Genomic_DNA"/>
</dbReference>
<dbReference type="InterPro" id="IPR027417">
    <property type="entry name" value="P-loop_NTPase"/>
</dbReference>
<dbReference type="Gene3D" id="3.40.50.300">
    <property type="entry name" value="P-loop containing nucleotide triphosphate hydrolases"/>
    <property type="match status" value="2"/>
</dbReference>
<keyword evidence="1" id="KW-0175">Coiled coil</keyword>